<organism evidence="3 4">
    <name type="scientific">Zunongwangia pacifica</name>
    <dbReference type="NCBI Taxonomy" id="2911062"/>
    <lineage>
        <taxon>Bacteria</taxon>
        <taxon>Pseudomonadati</taxon>
        <taxon>Bacteroidota</taxon>
        <taxon>Flavobacteriia</taxon>
        <taxon>Flavobacteriales</taxon>
        <taxon>Flavobacteriaceae</taxon>
        <taxon>Zunongwangia</taxon>
    </lineage>
</organism>
<protein>
    <submittedName>
        <fullName evidence="3">Uncharacterized protein</fullName>
    </submittedName>
</protein>
<evidence type="ECO:0000313" key="4">
    <source>
        <dbReference type="Proteomes" id="UP001139521"/>
    </source>
</evidence>
<dbReference type="EMBL" id="JAKHSK010000014">
    <property type="protein sequence ID" value="MCL6218901.1"/>
    <property type="molecule type" value="Genomic_DNA"/>
</dbReference>
<name>A0A9X1ZRW3_9FLAO</name>
<accession>A0A9X1ZRW3</accession>
<feature type="domain" description="DUF6892" evidence="1">
    <location>
        <begin position="165"/>
        <end position="297"/>
    </location>
</feature>
<evidence type="ECO:0000313" key="3">
    <source>
        <dbReference type="EMBL" id="MCL6218901.1"/>
    </source>
</evidence>
<dbReference type="Pfam" id="PF21832">
    <property type="entry name" value="DUF6892"/>
    <property type="match status" value="1"/>
</dbReference>
<proteinExistence type="predicted"/>
<sequence>MLSLELTENTFKINTVAIEFPVGIAQLEQLISTTYRTIKLKHNTIFTWDSLGLVAFAKDGKNIESISLELEKETYDFSPSQTFSGNFIFNGENIMDYYRKHTEQRVKLFNGDTSGALVLNTISAWFDVREDKVKAIEVSTYKPYDRAEGIPKDKYVIPTLDEEVISFTDLGFKLSVIEELMYTQGLLNPKFDVHEFAKWYADREIDLDEEGYEPIEEVTQYFKDFPVPKRLAPKLTEIYQDGGNDIYMNLVPFGSGEEDYWDINTVEDAKHFPNLKKVTLCYAKDHIVDDFEKLGMEAEWI</sequence>
<dbReference type="InterPro" id="IPR056640">
    <property type="entry name" value="DUF7738"/>
</dbReference>
<evidence type="ECO:0000259" key="1">
    <source>
        <dbReference type="Pfam" id="PF21832"/>
    </source>
</evidence>
<dbReference type="Proteomes" id="UP001139521">
    <property type="component" value="Unassembled WGS sequence"/>
</dbReference>
<dbReference type="AlphaFoldDB" id="A0A9X1ZRW3"/>
<dbReference type="InterPro" id="IPR054187">
    <property type="entry name" value="DUF6892"/>
</dbReference>
<gene>
    <name evidence="3" type="ORF">L1967_11375</name>
</gene>
<evidence type="ECO:0000259" key="2">
    <source>
        <dbReference type="Pfam" id="PF24880"/>
    </source>
</evidence>
<dbReference type="Pfam" id="PF24880">
    <property type="entry name" value="DUF7738"/>
    <property type="match status" value="1"/>
</dbReference>
<keyword evidence="4" id="KW-1185">Reference proteome</keyword>
<feature type="domain" description="DUF7738" evidence="2">
    <location>
        <begin position="4"/>
        <end position="102"/>
    </location>
</feature>
<dbReference type="RefSeq" id="WP_249601750.1">
    <property type="nucleotide sequence ID" value="NZ_JAKHSK010000014.1"/>
</dbReference>
<comment type="caution">
    <text evidence="3">The sequence shown here is derived from an EMBL/GenBank/DDBJ whole genome shotgun (WGS) entry which is preliminary data.</text>
</comment>
<reference evidence="3" key="1">
    <citation type="submission" date="2022-01" db="EMBL/GenBank/DDBJ databases">
        <title>Genome sequencing of Zunongwangia sp. M21534 genome.</title>
        <authorList>
            <person name="Chen Y."/>
            <person name="Dong C."/>
            <person name="Shao Z."/>
        </authorList>
    </citation>
    <scope>NUCLEOTIDE SEQUENCE</scope>
    <source>
        <strain evidence="3">MCCC M21534</strain>
    </source>
</reference>